<organism evidence="1">
    <name type="scientific">Rhizophora mucronata</name>
    <name type="common">Asiatic mangrove</name>
    <dbReference type="NCBI Taxonomy" id="61149"/>
    <lineage>
        <taxon>Eukaryota</taxon>
        <taxon>Viridiplantae</taxon>
        <taxon>Streptophyta</taxon>
        <taxon>Embryophyta</taxon>
        <taxon>Tracheophyta</taxon>
        <taxon>Spermatophyta</taxon>
        <taxon>Magnoliopsida</taxon>
        <taxon>eudicotyledons</taxon>
        <taxon>Gunneridae</taxon>
        <taxon>Pentapetalae</taxon>
        <taxon>rosids</taxon>
        <taxon>fabids</taxon>
        <taxon>Malpighiales</taxon>
        <taxon>Rhizophoraceae</taxon>
        <taxon>Rhizophora</taxon>
    </lineage>
</organism>
<protein>
    <submittedName>
        <fullName evidence="1">Uncharacterized protein</fullName>
    </submittedName>
</protein>
<proteinExistence type="predicted"/>
<dbReference type="AlphaFoldDB" id="A0A2P2LK68"/>
<accession>A0A2P2LK68</accession>
<evidence type="ECO:0000313" key="1">
    <source>
        <dbReference type="EMBL" id="MBX18364.1"/>
    </source>
</evidence>
<name>A0A2P2LK68_RHIMU</name>
<reference evidence="1" key="1">
    <citation type="submission" date="2018-02" db="EMBL/GenBank/DDBJ databases">
        <title>Rhizophora mucronata_Transcriptome.</title>
        <authorList>
            <person name="Meera S.P."/>
            <person name="Sreeshan A."/>
            <person name="Augustine A."/>
        </authorList>
    </citation>
    <scope>NUCLEOTIDE SEQUENCE</scope>
    <source>
        <tissue evidence="1">Leaf</tissue>
    </source>
</reference>
<dbReference type="EMBL" id="GGEC01037880">
    <property type="protein sequence ID" value="MBX18364.1"/>
    <property type="molecule type" value="Transcribed_RNA"/>
</dbReference>
<sequence>MINLYPHVPSFRFTGLCRHENIEISRWSLSLLLH</sequence>